<dbReference type="KEGG" id="nso:NIASO_02370"/>
<evidence type="ECO:0000259" key="1">
    <source>
        <dbReference type="Pfam" id="PF07883"/>
    </source>
</evidence>
<accession>W0EZ32</accession>
<proteinExistence type="predicted"/>
<dbReference type="eggNOG" id="COG1917">
    <property type="taxonomic scope" value="Bacteria"/>
</dbReference>
<protein>
    <submittedName>
        <fullName evidence="2">Cupin</fullName>
    </submittedName>
</protein>
<dbReference type="PANTHER" id="PTHR36440">
    <property type="entry name" value="PUTATIVE (AFU_ORTHOLOGUE AFUA_8G07350)-RELATED"/>
    <property type="match status" value="1"/>
</dbReference>
<dbReference type="HOGENOM" id="CLU_103066_6_0_10"/>
<dbReference type="Proteomes" id="UP000003586">
    <property type="component" value="Chromosome"/>
</dbReference>
<reference evidence="2 3" key="1">
    <citation type="submission" date="2013-12" db="EMBL/GenBank/DDBJ databases">
        <authorList>
            <consortium name="DOE Joint Genome Institute"/>
            <person name="Eisen J."/>
            <person name="Huntemann M."/>
            <person name="Han J."/>
            <person name="Chen A."/>
            <person name="Kyrpides N."/>
            <person name="Mavromatis K."/>
            <person name="Markowitz V."/>
            <person name="Palaniappan K."/>
            <person name="Ivanova N."/>
            <person name="Schaumberg A."/>
            <person name="Pati A."/>
            <person name="Liolios K."/>
            <person name="Nordberg H.P."/>
            <person name="Cantor M.N."/>
            <person name="Hua S.X."/>
            <person name="Woyke T."/>
        </authorList>
    </citation>
    <scope>NUCLEOTIDE SEQUENCE [LARGE SCALE GENOMIC DNA]</scope>
    <source>
        <strain evidence="3">DSM 19437</strain>
    </source>
</reference>
<gene>
    <name evidence="2" type="ORF">NIASO_02370</name>
</gene>
<organism evidence="2 3">
    <name type="scientific">Niabella soli DSM 19437</name>
    <dbReference type="NCBI Taxonomy" id="929713"/>
    <lineage>
        <taxon>Bacteria</taxon>
        <taxon>Pseudomonadati</taxon>
        <taxon>Bacteroidota</taxon>
        <taxon>Chitinophagia</taxon>
        <taxon>Chitinophagales</taxon>
        <taxon>Chitinophagaceae</taxon>
        <taxon>Niabella</taxon>
    </lineage>
</organism>
<sequence>MKRGKFIAGIFASIPLLSFAKRKATVRMRTGNPFKVNAGAARFGTHYKMKGVTLNTLDIKISGKDTDNDLAVFEQTGQTRDGGPPLHIHIDQDEWFFVTEGEYLFQCGDEKFYLKTGDTIFLPRNIPHAFVQLTEKARTLVSYMPAGKMEAFFAATDQWITPPSKAEIAKVFAEHGMQVVGGPLKADR</sequence>
<keyword evidence="3" id="KW-1185">Reference proteome</keyword>
<dbReference type="InterPro" id="IPR011051">
    <property type="entry name" value="RmlC_Cupin_sf"/>
</dbReference>
<dbReference type="InterPro" id="IPR053146">
    <property type="entry name" value="QDO-like"/>
</dbReference>
<dbReference type="InterPro" id="IPR014710">
    <property type="entry name" value="RmlC-like_jellyroll"/>
</dbReference>
<evidence type="ECO:0000313" key="2">
    <source>
        <dbReference type="EMBL" id="AHF14341.1"/>
    </source>
</evidence>
<dbReference type="RefSeq" id="WP_008583897.1">
    <property type="nucleotide sequence ID" value="NZ_CP007035.1"/>
</dbReference>
<evidence type="ECO:0000313" key="3">
    <source>
        <dbReference type="Proteomes" id="UP000003586"/>
    </source>
</evidence>
<dbReference type="PANTHER" id="PTHR36440:SF1">
    <property type="entry name" value="PUTATIVE (AFU_ORTHOLOGUE AFUA_8G07350)-RELATED"/>
    <property type="match status" value="1"/>
</dbReference>
<dbReference type="Pfam" id="PF07883">
    <property type="entry name" value="Cupin_2"/>
    <property type="match status" value="1"/>
</dbReference>
<dbReference type="SUPFAM" id="SSF51182">
    <property type="entry name" value="RmlC-like cupins"/>
    <property type="match status" value="1"/>
</dbReference>
<name>W0EZ32_9BACT</name>
<feature type="domain" description="Cupin type-2" evidence="1">
    <location>
        <begin position="83"/>
        <end position="140"/>
    </location>
</feature>
<dbReference type="STRING" id="929713.NIASO_02370"/>
<dbReference type="EMBL" id="CP007035">
    <property type="protein sequence ID" value="AHF14341.1"/>
    <property type="molecule type" value="Genomic_DNA"/>
</dbReference>
<dbReference type="AlphaFoldDB" id="W0EZ32"/>
<dbReference type="Gene3D" id="2.60.120.10">
    <property type="entry name" value="Jelly Rolls"/>
    <property type="match status" value="1"/>
</dbReference>
<dbReference type="InterPro" id="IPR013096">
    <property type="entry name" value="Cupin_2"/>
</dbReference>